<evidence type="ECO:0000256" key="5">
    <source>
        <dbReference type="ARBA" id="ARBA00022967"/>
    </source>
</evidence>
<dbReference type="InterPro" id="IPR001757">
    <property type="entry name" value="P_typ_ATPase"/>
</dbReference>
<keyword evidence="2 8" id="KW-0812">Transmembrane</keyword>
<dbReference type="Pfam" id="PF00689">
    <property type="entry name" value="Cation_ATPase_C"/>
    <property type="match status" value="1"/>
</dbReference>
<dbReference type="SFLD" id="SFLDF00027">
    <property type="entry name" value="p-type_atpase"/>
    <property type="match status" value="1"/>
</dbReference>
<organism evidence="10 11">
    <name type="scientific">Candidatus Amesbacteria bacterium RIFOXYB1_FULL_44_23</name>
    <dbReference type="NCBI Taxonomy" id="1797263"/>
    <lineage>
        <taxon>Bacteria</taxon>
        <taxon>Candidatus Amesiibacteriota</taxon>
    </lineage>
</organism>
<dbReference type="SMART" id="SM00831">
    <property type="entry name" value="Cation_ATPase_N"/>
    <property type="match status" value="1"/>
</dbReference>
<dbReference type="SUPFAM" id="SSF81660">
    <property type="entry name" value="Metal cation-transporting ATPase, ATP-binding domain N"/>
    <property type="match status" value="1"/>
</dbReference>
<feature type="transmembrane region" description="Helical" evidence="8">
    <location>
        <begin position="812"/>
        <end position="837"/>
    </location>
</feature>
<keyword evidence="3" id="KW-0547">Nucleotide-binding</keyword>
<dbReference type="GO" id="GO:0016887">
    <property type="term" value="F:ATP hydrolysis activity"/>
    <property type="evidence" value="ECO:0007669"/>
    <property type="project" value="InterPro"/>
</dbReference>
<dbReference type="GO" id="GO:0016020">
    <property type="term" value="C:membrane"/>
    <property type="evidence" value="ECO:0007669"/>
    <property type="project" value="UniProtKB-SubCell"/>
</dbReference>
<evidence type="ECO:0000259" key="9">
    <source>
        <dbReference type="SMART" id="SM00831"/>
    </source>
</evidence>
<dbReference type="SUPFAM" id="SSF81665">
    <property type="entry name" value="Calcium ATPase, transmembrane domain M"/>
    <property type="match status" value="1"/>
</dbReference>
<keyword evidence="4" id="KW-0067">ATP-binding</keyword>
<dbReference type="PANTHER" id="PTHR42861">
    <property type="entry name" value="CALCIUM-TRANSPORTING ATPASE"/>
    <property type="match status" value="1"/>
</dbReference>
<feature type="transmembrane region" description="Helical" evidence="8">
    <location>
        <begin position="646"/>
        <end position="667"/>
    </location>
</feature>
<dbReference type="InterPro" id="IPR059000">
    <property type="entry name" value="ATPase_P-type_domA"/>
</dbReference>
<dbReference type="PRINTS" id="PR00120">
    <property type="entry name" value="HATPASE"/>
</dbReference>
<dbReference type="Gene3D" id="3.40.50.1000">
    <property type="entry name" value="HAD superfamily/HAD-like"/>
    <property type="match status" value="2"/>
</dbReference>
<evidence type="ECO:0000313" key="11">
    <source>
        <dbReference type="Proteomes" id="UP000176424"/>
    </source>
</evidence>
<dbReference type="Pfam" id="PF00702">
    <property type="entry name" value="Hydrolase"/>
    <property type="match status" value="1"/>
</dbReference>
<dbReference type="SUPFAM" id="SSF81653">
    <property type="entry name" value="Calcium ATPase, transduction domain A"/>
    <property type="match status" value="1"/>
</dbReference>
<dbReference type="GO" id="GO:0005524">
    <property type="term" value="F:ATP binding"/>
    <property type="evidence" value="ECO:0007669"/>
    <property type="project" value="UniProtKB-KW"/>
</dbReference>
<feature type="transmembrane region" description="Helical" evidence="8">
    <location>
        <begin position="267"/>
        <end position="291"/>
    </location>
</feature>
<dbReference type="InterPro" id="IPR023298">
    <property type="entry name" value="ATPase_P-typ_TM_dom_sf"/>
</dbReference>
<dbReference type="InterPro" id="IPR036412">
    <property type="entry name" value="HAD-like_sf"/>
</dbReference>
<dbReference type="Gene3D" id="1.20.1110.10">
    <property type="entry name" value="Calcium-transporting ATPase, transmembrane domain"/>
    <property type="match status" value="2"/>
</dbReference>
<dbReference type="PRINTS" id="PR00119">
    <property type="entry name" value="CATATPASE"/>
</dbReference>
<dbReference type="SFLD" id="SFLDS00003">
    <property type="entry name" value="Haloacid_Dehalogenase"/>
    <property type="match status" value="1"/>
</dbReference>
<dbReference type="InterPro" id="IPR004014">
    <property type="entry name" value="ATPase_P-typ_cation-transptr_N"/>
</dbReference>
<evidence type="ECO:0000256" key="7">
    <source>
        <dbReference type="ARBA" id="ARBA00023136"/>
    </source>
</evidence>
<proteinExistence type="predicted"/>
<dbReference type="InterPro" id="IPR006068">
    <property type="entry name" value="ATPase_P-typ_cation-transptr_C"/>
</dbReference>
<comment type="caution">
    <text evidence="10">The sequence shown here is derived from an EMBL/GenBank/DDBJ whole genome shotgun (WGS) entry which is preliminary data.</text>
</comment>
<accession>A0A1F4ZVF6</accession>
<reference evidence="10 11" key="1">
    <citation type="journal article" date="2016" name="Nat. Commun.">
        <title>Thousands of microbial genomes shed light on interconnected biogeochemical processes in an aquifer system.</title>
        <authorList>
            <person name="Anantharaman K."/>
            <person name="Brown C.T."/>
            <person name="Hug L.A."/>
            <person name="Sharon I."/>
            <person name="Castelle C.J."/>
            <person name="Probst A.J."/>
            <person name="Thomas B.C."/>
            <person name="Singh A."/>
            <person name="Wilkins M.J."/>
            <person name="Karaoz U."/>
            <person name="Brodie E.L."/>
            <person name="Williams K.H."/>
            <person name="Hubbard S.S."/>
            <person name="Banfield J.F."/>
        </authorList>
    </citation>
    <scope>NUCLEOTIDE SEQUENCE [LARGE SCALE GENOMIC DNA]</scope>
</reference>
<comment type="subcellular location">
    <subcellularLocation>
        <location evidence="1">Membrane</location>
        <topology evidence="1">Multi-pass membrane protein</topology>
    </subcellularLocation>
</comment>
<keyword evidence="6 8" id="KW-1133">Transmembrane helix</keyword>
<evidence type="ECO:0000256" key="6">
    <source>
        <dbReference type="ARBA" id="ARBA00022989"/>
    </source>
</evidence>
<dbReference type="PROSITE" id="PS00154">
    <property type="entry name" value="ATPASE_E1_E2"/>
    <property type="match status" value="1"/>
</dbReference>
<feature type="transmembrane region" description="Helical" evidence="8">
    <location>
        <begin position="237"/>
        <end position="255"/>
    </location>
</feature>
<dbReference type="NCBIfam" id="TIGR01494">
    <property type="entry name" value="ATPase_P-type"/>
    <property type="match status" value="3"/>
</dbReference>
<dbReference type="InterPro" id="IPR018303">
    <property type="entry name" value="ATPase_P-typ_P_site"/>
</dbReference>
<name>A0A1F4ZVF6_9BACT</name>
<feature type="domain" description="Cation-transporting P-type ATPase N-terminal" evidence="9">
    <location>
        <begin position="5"/>
        <end position="66"/>
    </location>
</feature>
<dbReference type="EMBL" id="MEXR01000014">
    <property type="protein sequence ID" value="OGD10078.1"/>
    <property type="molecule type" value="Genomic_DNA"/>
</dbReference>
<feature type="transmembrane region" description="Helical" evidence="8">
    <location>
        <begin position="70"/>
        <end position="86"/>
    </location>
</feature>
<evidence type="ECO:0000256" key="4">
    <source>
        <dbReference type="ARBA" id="ARBA00022840"/>
    </source>
</evidence>
<feature type="transmembrane region" description="Helical" evidence="8">
    <location>
        <begin position="673"/>
        <end position="693"/>
    </location>
</feature>
<evidence type="ECO:0000256" key="1">
    <source>
        <dbReference type="ARBA" id="ARBA00004141"/>
    </source>
</evidence>
<dbReference type="SUPFAM" id="SSF56784">
    <property type="entry name" value="HAD-like"/>
    <property type="match status" value="1"/>
</dbReference>
<feature type="transmembrane region" description="Helical" evidence="8">
    <location>
        <begin position="788"/>
        <end position="806"/>
    </location>
</feature>
<keyword evidence="5" id="KW-1278">Translocase</keyword>
<protein>
    <submittedName>
        <fullName evidence="10">ATPase</fullName>
    </submittedName>
</protein>
<dbReference type="Pfam" id="PF00122">
    <property type="entry name" value="E1-E2_ATPase"/>
    <property type="match status" value="1"/>
</dbReference>
<evidence type="ECO:0000313" key="10">
    <source>
        <dbReference type="EMBL" id="OGD10078.1"/>
    </source>
</evidence>
<feature type="transmembrane region" description="Helical" evidence="8">
    <location>
        <begin position="751"/>
        <end position="768"/>
    </location>
</feature>
<gene>
    <name evidence="10" type="ORF">A2397_04545</name>
</gene>
<feature type="transmembrane region" description="Helical" evidence="8">
    <location>
        <begin position="714"/>
        <end position="739"/>
    </location>
</feature>
<evidence type="ECO:0000256" key="2">
    <source>
        <dbReference type="ARBA" id="ARBA00022692"/>
    </source>
</evidence>
<dbReference type="AlphaFoldDB" id="A0A1F4ZVF6"/>
<dbReference type="STRING" id="1797263.A2397_04545"/>
<sequence>MDSSDDYLHLVGLTTSEAAASLKASGPNELPSQKAQSWFSILINIFKEPMLFLLLNIGIIYLFLGEMSDASMLLASIVLVIGITYYQERKTEKALEALKNLSSPRALVIRGGERIRIPGREVVPGDVMILREGDRVPADCVVLSANNLLVDESLLTGESLPVRKTAGDTDTPMDTHPGGENTPFVYSGTLVTQGHAAVKAVFTGPKTQMGKIGKSLETIQDEDTLIKKQTRDIVKKFALFGFVLCLIVVGVYGIVRSDWTQGLLSGLTLAMSLLPEEFSVILVIFLTLGAWRMSKHKVLTRKTAAIETLGAATVLCVDKTGTITMNQIALSGLYTQGKYHDLENASSIPEAYHSLLEYSVLASQNDPFDPLEKAILNSSKKYLTDAGHFHTDWQLKKEYPLSQHLLSISRVWQSPDSKNFEIAAKGAPEAIAELCHFTPSQKKQLEKQISELASRGLRLIGVARSTFTHDKLPSGQHGFKFKFLGLLGFSDPVRPSVAHSLKECYTAGMRVIMITGDYSGTAQYIANEIGLQNSQNVITGQELSQLSEAALSEQIKTVNIFARVVPEQKLIIVNALKRNNEIVAMTGDGVNDAPALKAAHIGIAMGQRGTDVAREAADIVLLDDDFSSIVTAVRMGRRIFDNLKKAVSYIFAVHVPIAGLSLVPLAFNLPVVLLPAHIAFLELIIDPACSVVFESETEETRIMSRPPRPLNESLFSRSNILIGVVQGISILAVVLVVYLGSIILSKNDLEIRTIAFTTMVFANLLLIVSDLSRSRTLISTLINSKNKALYWILGSTSIALLAILSQPVTRELFHFTSLTTTEILIAFGAGLASILWFEVIKIYRRFIVA</sequence>
<dbReference type="InterPro" id="IPR023214">
    <property type="entry name" value="HAD_sf"/>
</dbReference>
<dbReference type="InterPro" id="IPR044492">
    <property type="entry name" value="P_typ_ATPase_HD_dom"/>
</dbReference>
<evidence type="ECO:0000256" key="3">
    <source>
        <dbReference type="ARBA" id="ARBA00022741"/>
    </source>
</evidence>
<dbReference type="Proteomes" id="UP000176424">
    <property type="component" value="Unassembled WGS sequence"/>
</dbReference>
<evidence type="ECO:0000256" key="8">
    <source>
        <dbReference type="SAM" id="Phobius"/>
    </source>
</evidence>
<dbReference type="InterPro" id="IPR023299">
    <property type="entry name" value="ATPase_P-typ_cyto_dom_N"/>
</dbReference>
<dbReference type="InterPro" id="IPR008250">
    <property type="entry name" value="ATPase_P-typ_transduc_dom_A_sf"/>
</dbReference>
<dbReference type="Pfam" id="PF00690">
    <property type="entry name" value="Cation_ATPase_N"/>
    <property type="match status" value="1"/>
</dbReference>
<keyword evidence="7 8" id="KW-0472">Membrane</keyword>
<dbReference type="Gene3D" id="2.70.150.10">
    <property type="entry name" value="Calcium-transporting ATPase, cytoplasmic transduction domain A"/>
    <property type="match status" value="1"/>
</dbReference>
<dbReference type="SFLD" id="SFLDG00002">
    <property type="entry name" value="C1.7:_P-type_atpase_like"/>
    <property type="match status" value="1"/>
</dbReference>
<dbReference type="Gene3D" id="3.40.1110.10">
    <property type="entry name" value="Calcium-transporting ATPase, cytoplasmic domain N"/>
    <property type="match status" value="2"/>
</dbReference>